<dbReference type="InterPro" id="IPR046347">
    <property type="entry name" value="bZIP_sf"/>
</dbReference>
<dbReference type="PROSITE" id="PS00036">
    <property type="entry name" value="BZIP_BASIC"/>
    <property type="match status" value="1"/>
</dbReference>
<organism evidence="6 7">
    <name type="scientific">Ambispora gerdemannii</name>
    <dbReference type="NCBI Taxonomy" id="144530"/>
    <lineage>
        <taxon>Eukaryota</taxon>
        <taxon>Fungi</taxon>
        <taxon>Fungi incertae sedis</taxon>
        <taxon>Mucoromycota</taxon>
        <taxon>Glomeromycotina</taxon>
        <taxon>Glomeromycetes</taxon>
        <taxon>Archaeosporales</taxon>
        <taxon>Ambisporaceae</taxon>
        <taxon>Ambispora</taxon>
    </lineage>
</organism>
<feature type="compositionally biased region" description="Basic and acidic residues" evidence="4">
    <location>
        <begin position="303"/>
        <end position="315"/>
    </location>
</feature>
<dbReference type="SMART" id="SM00338">
    <property type="entry name" value="BRLZ"/>
    <property type="match status" value="1"/>
</dbReference>
<feature type="region of interest" description="Disordered" evidence="4">
    <location>
        <begin position="79"/>
        <end position="134"/>
    </location>
</feature>
<dbReference type="GO" id="GO:0000976">
    <property type="term" value="F:transcription cis-regulatory region binding"/>
    <property type="evidence" value="ECO:0007669"/>
    <property type="project" value="InterPro"/>
</dbReference>
<dbReference type="InterPro" id="IPR013910">
    <property type="entry name" value="TF_PAP1"/>
</dbReference>
<evidence type="ECO:0000256" key="2">
    <source>
        <dbReference type="ARBA" id="ARBA00004496"/>
    </source>
</evidence>
<dbReference type="SUPFAM" id="SSF111430">
    <property type="entry name" value="YAP1 redox domain"/>
    <property type="match status" value="1"/>
</dbReference>
<dbReference type="InterPro" id="IPR023167">
    <property type="entry name" value="Yap1_redox_dom_sf"/>
</dbReference>
<dbReference type="CDD" id="cd14688">
    <property type="entry name" value="bZIP_YAP"/>
    <property type="match status" value="1"/>
</dbReference>
<sequence>MNACIFDTFGIPKFFHFVTAERVTRRAGRIFSDPAQKYLAEAIAHNDDSKRKLEQLGDFVTQIPLKASHNLNITSIPHADLSGQESLPDSPQSPQDSSEPQKKKPGRKPLTNTPSSKRKAQNRAAQRAFRERKERYVKELETKIKSLESQSAKTTHENAQLKSLVEQLQTENYFLKQSTFSFDFSLEDNGKTTENSLALDKSIADLLLSPNQPSQPKPLPVDPVDPVDPSLNTLSIDLDPFTPPSSNESDEELTFEPIDLFAEADFSQTSQTTKPSSVKPQNAQEFYLTTTNNMQNSVSTDNSKSKSADYTRYRDPTPFTASIDNPYSESEPIPPLFEGDFESFGSYAPMQTPGQEIKNPLGAVFSIEDIRDKKYLSCNKVWEKIQQHPNFDDFQGDEIDNLCNELKSKAKCSGHGPVVPEEEVDKILVKLEEKDL</sequence>
<dbReference type="InterPro" id="IPR050936">
    <property type="entry name" value="AP-1-like"/>
</dbReference>
<comment type="subcellular location">
    <subcellularLocation>
        <location evidence="2">Cytoplasm</location>
    </subcellularLocation>
    <subcellularLocation>
        <location evidence="1">Nucleus</location>
    </subcellularLocation>
</comment>
<evidence type="ECO:0000259" key="5">
    <source>
        <dbReference type="PROSITE" id="PS50217"/>
    </source>
</evidence>
<gene>
    <name evidence="6" type="ORF">AGERDE_LOCUS2741</name>
</gene>
<feature type="region of interest" description="Disordered" evidence="4">
    <location>
        <begin position="293"/>
        <end position="328"/>
    </location>
</feature>
<dbReference type="Pfam" id="PF08601">
    <property type="entry name" value="PAP1"/>
    <property type="match status" value="1"/>
</dbReference>
<feature type="compositionally biased region" description="Polar residues" evidence="4">
    <location>
        <begin position="293"/>
        <end position="302"/>
    </location>
</feature>
<feature type="domain" description="BZIP" evidence="5">
    <location>
        <begin position="112"/>
        <end position="175"/>
    </location>
</feature>
<keyword evidence="3" id="KW-0539">Nucleus</keyword>
<evidence type="ECO:0000256" key="3">
    <source>
        <dbReference type="ARBA" id="ARBA00023242"/>
    </source>
</evidence>
<evidence type="ECO:0000313" key="7">
    <source>
        <dbReference type="Proteomes" id="UP000789831"/>
    </source>
</evidence>
<reference evidence="6" key="1">
    <citation type="submission" date="2021-06" db="EMBL/GenBank/DDBJ databases">
        <authorList>
            <person name="Kallberg Y."/>
            <person name="Tangrot J."/>
            <person name="Rosling A."/>
        </authorList>
    </citation>
    <scope>NUCLEOTIDE SEQUENCE</scope>
    <source>
        <strain evidence="6">MT106</strain>
    </source>
</reference>
<name>A0A9N8W4X7_9GLOM</name>
<dbReference type="OrthoDB" id="2593073at2759"/>
<dbReference type="GO" id="GO:0005737">
    <property type="term" value="C:cytoplasm"/>
    <property type="evidence" value="ECO:0007669"/>
    <property type="project" value="UniProtKB-SubCell"/>
</dbReference>
<dbReference type="AlphaFoldDB" id="A0A9N8W4X7"/>
<dbReference type="EMBL" id="CAJVPL010000239">
    <property type="protein sequence ID" value="CAG8471067.1"/>
    <property type="molecule type" value="Genomic_DNA"/>
</dbReference>
<dbReference type="GO" id="GO:0001228">
    <property type="term" value="F:DNA-binding transcription activator activity, RNA polymerase II-specific"/>
    <property type="evidence" value="ECO:0007669"/>
    <property type="project" value="TreeGrafter"/>
</dbReference>
<dbReference type="PANTHER" id="PTHR40621">
    <property type="entry name" value="TRANSCRIPTION FACTOR KAPC-RELATED"/>
    <property type="match status" value="1"/>
</dbReference>
<evidence type="ECO:0000256" key="1">
    <source>
        <dbReference type="ARBA" id="ARBA00004123"/>
    </source>
</evidence>
<dbReference type="PANTHER" id="PTHR40621:SF6">
    <property type="entry name" value="AP-1-LIKE TRANSCRIPTION FACTOR YAP1-RELATED"/>
    <property type="match status" value="1"/>
</dbReference>
<keyword evidence="7" id="KW-1185">Reference proteome</keyword>
<dbReference type="GO" id="GO:0034599">
    <property type="term" value="P:cellular response to oxidative stress"/>
    <property type="evidence" value="ECO:0007669"/>
    <property type="project" value="UniProtKB-ARBA"/>
</dbReference>
<dbReference type="Pfam" id="PF00170">
    <property type="entry name" value="bZIP_1"/>
    <property type="match status" value="1"/>
</dbReference>
<dbReference type="Gene3D" id="1.20.5.170">
    <property type="match status" value="1"/>
</dbReference>
<dbReference type="GO" id="GO:0090575">
    <property type="term" value="C:RNA polymerase II transcription regulator complex"/>
    <property type="evidence" value="ECO:0007669"/>
    <property type="project" value="TreeGrafter"/>
</dbReference>
<dbReference type="FunFam" id="1.20.5.170:FF:000067">
    <property type="entry name" value="BZIP transcription factor"/>
    <property type="match status" value="1"/>
</dbReference>
<dbReference type="Gene3D" id="1.10.238.100">
    <property type="entry name" value="YAP1 redox domain. Chain B"/>
    <property type="match status" value="1"/>
</dbReference>
<feature type="compositionally biased region" description="Low complexity" evidence="4">
    <location>
        <begin position="84"/>
        <end position="98"/>
    </location>
</feature>
<dbReference type="Proteomes" id="UP000789831">
    <property type="component" value="Unassembled WGS sequence"/>
</dbReference>
<comment type="caution">
    <text evidence="6">The sequence shown here is derived from an EMBL/GenBank/DDBJ whole genome shotgun (WGS) entry which is preliminary data.</text>
</comment>
<accession>A0A9N8W4X7</accession>
<dbReference type="SUPFAM" id="SSF57959">
    <property type="entry name" value="Leucine zipper domain"/>
    <property type="match status" value="1"/>
</dbReference>
<proteinExistence type="predicted"/>
<evidence type="ECO:0000256" key="4">
    <source>
        <dbReference type="SAM" id="MobiDB-lite"/>
    </source>
</evidence>
<protein>
    <submittedName>
        <fullName evidence="6">5867_t:CDS:1</fullName>
    </submittedName>
</protein>
<feature type="compositionally biased region" description="Polar residues" evidence="4">
    <location>
        <begin position="319"/>
        <end position="328"/>
    </location>
</feature>
<dbReference type="InterPro" id="IPR004827">
    <property type="entry name" value="bZIP"/>
</dbReference>
<dbReference type="PROSITE" id="PS50217">
    <property type="entry name" value="BZIP"/>
    <property type="match status" value="1"/>
</dbReference>
<evidence type="ECO:0000313" key="6">
    <source>
        <dbReference type="EMBL" id="CAG8471067.1"/>
    </source>
</evidence>